<evidence type="ECO:0000313" key="2">
    <source>
        <dbReference type="Proteomes" id="UP001634007"/>
    </source>
</evidence>
<gene>
    <name evidence="1" type="ORF">ACJRO7_001966</name>
</gene>
<comment type="caution">
    <text evidence="1">The sequence shown here is derived from an EMBL/GenBank/DDBJ whole genome shotgun (WGS) entry which is preliminary data.</text>
</comment>
<sequence>MSLAAQLQEAFQAFQAADLKHCFAQNKRNPGPREVADAMEARAAARAALDEVVAVLQEEEVLILDTLEQAKVFTQFLAQFPDYGNLRRVDIPGGVDERTAARMCSIMKMVGFRPPTQTFYLPD</sequence>
<dbReference type="Proteomes" id="UP001634007">
    <property type="component" value="Unassembled WGS sequence"/>
</dbReference>
<dbReference type="EMBL" id="JBJKBG010000001">
    <property type="protein sequence ID" value="KAL3754792.1"/>
    <property type="molecule type" value="Genomic_DNA"/>
</dbReference>
<name>A0ABD3LXV2_EUCGL</name>
<dbReference type="AlphaFoldDB" id="A0ABD3LXV2"/>
<protein>
    <submittedName>
        <fullName evidence="1">Uncharacterized protein</fullName>
    </submittedName>
</protein>
<keyword evidence="2" id="KW-1185">Reference proteome</keyword>
<reference evidence="1 2" key="1">
    <citation type="submission" date="2024-11" db="EMBL/GenBank/DDBJ databases">
        <title>Chromosome-level genome assembly of Eucalyptus globulus Labill. provides insights into its genome evolution.</title>
        <authorList>
            <person name="Li X."/>
        </authorList>
    </citation>
    <scope>NUCLEOTIDE SEQUENCE [LARGE SCALE GENOMIC DNA]</scope>
    <source>
        <strain evidence="1">CL2024</strain>
        <tissue evidence="1">Fresh tender leaves</tissue>
    </source>
</reference>
<organism evidence="1 2">
    <name type="scientific">Eucalyptus globulus</name>
    <name type="common">Tasmanian blue gum</name>
    <dbReference type="NCBI Taxonomy" id="34317"/>
    <lineage>
        <taxon>Eukaryota</taxon>
        <taxon>Viridiplantae</taxon>
        <taxon>Streptophyta</taxon>
        <taxon>Embryophyta</taxon>
        <taxon>Tracheophyta</taxon>
        <taxon>Spermatophyta</taxon>
        <taxon>Magnoliopsida</taxon>
        <taxon>eudicotyledons</taxon>
        <taxon>Gunneridae</taxon>
        <taxon>Pentapetalae</taxon>
        <taxon>rosids</taxon>
        <taxon>malvids</taxon>
        <taxon>Myrtales</taxon>
        <taxon>Myrtaceae</taxon>
        <taxon>Myrtoideae</taxon>
        <taxon>Eucalypteae</taxon>
        <taxon>Eucalyptus</taxon>
    </lineage>
</organism>
<accession>A0ABD3LXV2</accession>
<evidence type="ECO:0000313" key="1">
    <source>
        <dbReference type="EMBL" id="KAL3754792.1"/>
    </source>
</evidence>
<proteinExistence type="predicted"/>